<dbReference type="PANTHER" id="PTHR13554">
    <property type="entry name" value="26S PROTEASOME NON-ATPASE REGULATORY SUBUNIT 5-RELATED"/>
    <property type="match status" value="1"/>
</dbReference>
<dbReference type="AlphaFoldDB" id="A0ABD2KS98"/>
<evidence type="ECO:0000256" key="2">
    <source>
        <dbReference type="ARBA" id="ARBA00014933"/>
    </source>
</evidence>
<keyword evidence="4" id="KW-1185">Reference proteome</keyword>
<name>A0ABD2KS98_9BILA</name>
<comment type="caution">
    <text evidence="3">The sequence shown here is derived from an EMBL/GenBank/DDBJ whole genome shotgun (WGS) entry which is preliminary data.</text>
</comment>
<dbReference type="InterPro" id="IPR019538">
    <property type="entry name" value="PSMD5"/>
</dbReference>
<comment type="similarity">
    <text evidence="1">Belongs to the proteasome subunit S5B/HSM3 family.</text>
</comment>
<accession>A0ABD2KS98</accession>
<evidence type="ECO:0000313" key="4">
    <source>
        <dbReference type="Proteomes" id="UP001620626"/>
    </source>
</evidence>
<dbReference type="SUPFAM" id="SSF48371">
    <property type="entry name" value="ARM repeat"/>
    <property type="match status" value="1"/>
</dbReference>
<dbReference type="Pfam" id="PF10508">
    <property type="entry name" value="Proteasom_PSMB"/>
    <property type="match status" value="1"/>
</dbReference>
<evidence type="ECO:0000256" key="1">
    <source>
        <dbReference type="ARBA" id="ARBA00006823"/>
    </source>
</evidence>
<dbReference type="Proteomes" id="UP001620626">
    <property type="component" value="Unassembled WGS sequence"/>
</dbReference>
<dbReference type="PANTHER" id="PTHR13554:SF10">
    <property type="entry name" value="26S PROTEASOME NON-ATPASE REGULATORY SUBUNIT 5"/>
    <property type="match status" value="1"/>
</dbReference>
<sequence>MHLENKQGEKQAETRAQLKDDAFLREIHSRLKPGIENSERRFDVHKFTCAALALPDFSDFVRLRPLIDALIAELNLNDFLGCTAALEMLAETAATAPKCVPFFGQIGLLDKVYALFIRTKEDPDMGIIHIACIRFFAYLCTTDANALTKFPKFTADVFDAVFRFDAFDVTRRQLAFETLAVISSTSGAKQILSQNETLYNMQRAMSNLAVAVATTAEPSLKARHLEAVRMFFDRIADESGCQPEQKCTAASAEAEEQLLHRWFRWLGEPFPRLLLQCVRDPISEVQLAALRVLMALTRHQWAYAHFCALTDFVNLLVDRSVNFDADAMQLKYALICRLVEAAPSALDDGQMEKLRDYCTKGPFWGAPVVEVATEEAA</sequence>
<protein>
    <recommendedName>
        <fullName evidence="2">26S proteasome non-ATPase regulatory subunit 5</fullName>
    </recommendedName>
</protein>
<dbReference type="EMBL" id="JBICBT010000676">
    <property type="protein sequence ID" value="KAL3105830.1"/>
    <property type="molecule type" value="Genomic_DNA"/>
</dbReference>
<evidence type="ECO:0000313" key="3">
    <source>
        <dbReference type="EMBL" id="KAL3105830.1"/>
    </source>
</evidence>
<dbReference type="InterPro" id="IPR016024">
    <property type="entry name" value="ARM-type_fold"/>
</dbReference>
<organism evidence="3 4">
    <name type="scientific">Heterodera trifolii</name>
    <dbReference type="NCBI Taxonomy" id="157864"/>
    <lineage>
        <taxon>Eukaryota</taxon>
        <taxon>Metazoa</taxon>
        <taxon>Ecdysozoa</taxon>
        <taxon>Nematoda</taxon>
        <taxon>Chromadorea</taxon>
        <taxon>Rhabditida</taxon>
        <taxon>Tylenchina</taxon>
        <taxon>Tylenchomorpha</taxon>
        <taxon>Tylenchoidea</taxon>
        <taxon>Heteroderidae</taxon>
        <taxon>Heteroderinae</taxon>
        <taxon>Heterodera</taxon>
    </lineage>
</organism>
<proteinExistence type="inferred from homology"/>
<gene>
    <name evidence="3" type="ORF">niasHT_026605</name>
</gene>
<reference evidence="3 4" key="1">
    <citation type="submission" date="2024-10" db="EMBL/GenBank/DDBJ databases">
        <authorList>
            <person name="Kim D."/>
        </authorList>
    </citation>
    <scope>NUCLEOTIDE SEQUENCE [LARGE SCALE GENOMIC DNA]</scope>
    <source>
        <strain evidence="3">BH-2024</strain>
    </source>
</reference>